<organism evidence="1 2">
    <name type="scientific">Streptomyces cyanogenus</name>
    <dbReference type="NCBI Taxonomy" id="80860"/>
    <lineage>
        <taxon>Bacteria</taxon>
        <taxon>Bacillati</taxon>
        <taxon>Actinomycetota</taxon>
        <taxon>Actinomycetes</taxon>
        <taxon>Kitasatosporales</taxon>
        <taxon>Streptomycetaceae</taxon>
        <taxon>Streptomyces</taxon>
    </lineage>
</organism>
<sequence length="79" mass="7809">MLAMIRAGLAVGLIPATLLGPGPEGAGVETVVLALGGAPLYRELLVVSRSGALPLVDELVTLLSGAMDSAQSLGGLTAR</sequence>
<evidence type="ECO:0008006" key="3">
    <source>
        <dbReference type="Google" id="ProtNLM"/>
    </source>
</evidence>
<evidence type="ECO:0000313" key="1">
    <source>
        <dbReference type="EMBL" id="QTD95886.1"/>
    </source>
</evidence>
<protein>
    <recommendedName>
        <fullName evidence="3">LysR substrate-binding domain-containing protein</fullName>
    </recommendedName>
</protein>
<proteinExistence type="predicted"/>
<dbReference type="Proteomes" id="UP000663908">
    <property type="component" value="Chromosome"/>
</dbReference>
<dbReference type="EMBL" id="CP071839">
    <property type="protein sequence ID" value="QTD95886.1"/>
    <property type="molecule type" value="Genomic_DNA"/>
</dbReference>
<name>A0ABX7TI56_STRCY</name>
<accession>A0ABX7TI56</accession>
<evidence type="ECO:0000313" key="2">
    <source>
        <dbReference type="Proteomes" id="UP000663908"/>
    </source>
</evidence>
<gene>
    <name evidence="1" type="ORF">S1361_00945</name>
</gene>
<reference evidence="1 2" key="1">
    <citation type="submission" date="2021-03" db="EMBL/GenBank/DDBJ databases">
        <title>Complete genome sequence of Streptomyces cyanogenus S136, producer of anticancer angucycline landomycin A.</title>
        <authorList>
            <person name="Hrab P."/>
            <person name="Ruckert C."/>
            <person name="Busche T."/>
            <person name="Ostash I."/>
            <person name="Kalinowski J."/>
            <person name="Fedorenko V."/>
            <person name="Yushchuk O."/>
            <person name="Ostash B."/>
        </authorList>
    </citation>
    <scope>NUCLEOTIDE SEQUENCE [LARGE SCALE GENOMIC DNA]</scope>
    <source>
        <strain evidence="1 2">S136</strain>
    </source>
</reference>
<keyword evidence="2" id="KW-1185">Reference proteome</keyword>